<evidence type="ECO:0008006" key="3">
    <source>
        <dbReference type="Google" id="ProtNLM"/>
    </source>
</evidence>
<protein>
    <recommendedName>
        <fullName evidence="3">Imidazole glycerol phosphate synthase</fullName>
    </recommendedName>
</protein>
<dbReference type="InterPro" id="IPR013406">
    <property type="entry name" value="CHP02574_addiction_mod"/>
</dbReference>
<dbReference type="OrthoDB" id="8909055at2"/>
<dbReference type="Pfam" id="PF09720">
    <property type="entry name" value="Unstab_antitox"/>
    <property type="match status" value="1"/>
</dbReference>
<accession>A0A1U7IRJ3</accession>
<evidence type="ECO:0000313" key="1">
    <source>
        <dbReference type="EMBL" id="OKH40074.1"/>
    </source>
</evidence>
<sequence>MDITTTLKEITALSIEDRIDLVQAIWDSIAAEQAYPDLTEAQQQEIDRRIADHEANPDNVLTWEEIKASLRKQQ</sequence>
<dbReference type="NCBIfam" id="TIGR02574">
    <property type="entry name" value="stabl_TIGR02574"/>
    <property type="match status" value="1"/>
</dbReference>
<organism evidence="1 2">
    <name type="scientific">[Phormidium ambiguum] IAM M-71</name>
    <dbReference type="NCBI Taxonomy" id="454136"/>
    <lineage>
        <taxon>Bacteria</taxon>
        <taxon>Bacillati</taxon>
        <taxon>Cyanobacteriota</taxon>
        <taxon>Cyanophyceae</taxon>
        <taxon>Oscillatoriophycideae</taxon>
        <taxon>Aerosakkonematales</taxon>
        <taxon>Aerosakkonemataceae</taxon>
        <taxon>Floridanema</taxon>
    </lineage>
</organism>
<evidence type="ECO:0000313" key="2">
    <source>
        <dbReference type="Proteomes" id="UP000185860"/>
    </source>
</evidence>
<reference evidence="1 2" key="1">
    <citation type="submission" date="2016-11" db="EMBL/GenBank/DDBJ databases">
        <title>Draft Genome Sequences of Nine Cyanobacterial Strains from Diverse Habitats.</title>
        <authorList>
            <person name="Zhu T."/>
            <person name="Hou S."/>
            <person name="Lu X."/>
            <person name="Hess W.R."/>
        </authorList>
    </citation>
    <scope>NUCLEOTIDE SEQUENCE [LARGE SCALE GENOMIC DNA]</scope>
    <source>
        <strain evidence="1 2">IAM M-71</strain>
    </source>
</reference>
<gene>
    <name evidence="1" type="ORF">NIES2119_03760</name>
</gene>
<dbReference type="Proteomes" id="UP000185860">
    <property type="component" value="Unassembled WGS sequence"/>
</dbReference>
<name>A0A1U7IRJ3_9CYAN</name>
<dbReference type="AlphaFoldDB" id="A0A1U7IRJ3"/>
<dbReference type="RefSeq" id="WP_073592136.1">
    <property type="nucleotide sequence ID" value="NZ_MRCE01000003.1"/>
</dbReference>
<comment type="caution">
    <text evidence="1">The sequence shown here is derived from an EMBL/GenBank/DDBJ whole genome shotgun (WGS) entry which is preliminary data.</text>
</comment>
<dbReference type="EMBL" id="MRCE01000003">
    <property type="protein sequence ID" value="OKH40074.1"/>
    <property type="molecule type" value="Genomic_DNA"/>
</dbReference>
<dbReference type="STRING" id="454136.NIES2119_03760"/>
<proteinExistence type="predicted"/>